<dbReference type="EMBL" id="BAAAMU010000011">
    <property type="protein sequence ID" value="GAA1623585.1"/>
    <property type="molecule type" value="Genomic_DNA"/>
</dbReference>
<protein>
    <recommendedName>
        <fullName evidence="3">FCD domain-containing protein</fullName>
    </recommendedName>
</protein>
<organism evidence="1 2">
    <name type="scientific">Nonomuraea maheshkhaliensis</name>
    <dbReference type="NCBI Taxonomy" id="419590"/>
    <lineage>
        <taxon>Bacteria</taxon>
        <taxon>Bacillati</taxon>
        <taxon>Actinomycetota</taxon>
        <taxon>Actinomycetes</taxon>
        <taxon>Streptosporangiales</taxon>
        <taxon>Streptosporangiaceae</taxon>
        <taxon>Nonomuraea</taxon>
    </lineage>
</organism>
<sequence>MITTMVTHFGLVFVIPRHFAHRSSGFAHSIHLTRKVWNALIENDDLADERAHHVRCHDLLWETAHVAAQMGETSAASTPMSVVRERANAQLLEATVALWPSQSPHGPLTIAFAEESPATT</sequence>
<evidence type="ECO:0008006" key="3">
    <source>
        <dbReference type="Google" id="ProtNLM"/>
    </source>
</evidence>
<accession>A0ABN2EZE6</accession>
<evidence type="ECO:0000313" key="1">
    <source>
        <dbReference type="EMBL" id="GAA1623585.1"/>
    </source>
</evidence>
<evidence type="ECO:0000313" key="2">
    <source>
        <dbReference type="Proteomes" id="UP001500064"/>
    </source>
</evidence>
<reference evidence="1 2" key="1">
    <citation type="journal article" date="2019" name="Int. J. Syst. Evol. Microbiol.">
        <title>The Global Catalogue of Microorganisms (GCM) 10K type strain sequencing project: providing services to taxonomists for standard genome sequencing and annotation.</title>
        <authorList>
            <consortium name="The Broad Institute Genomics Platform"/>
            <consortium name="The Broad Institute Genome Sequencing Center for Infectious Disease"/>
            <person name="Wu L."/>
            <person name="Ma J."/>
        </authorList>
    </citation>
    <scope>NUCLEOTIDE SEQUENCE [LARGE SCALE GENOMIC DNA]</scope>
    <source>
        <strain evidence="1 2">JCM 13929</strain>
    </source>
</reference>
<dbReference type="RefSeq" id="WP_346103421.1">
    <property type="nucleotide sequence ID" value="NZ_BAAAMU010000011.1"/>
</dbReference>
<dbReference type="Proteomes" id="UP001500064">
    <property type="component" value="Unassembled WGS sequence"/>
</dbReference>
<keyword evidence="2" id="KW-1185">Reference proteome</keyword>
<comment type="caution">
    <text evidence="1">The sequence shown here is derived from an EMBL/GenBank/DDBJ whole genome shotgun (WGS) entry which is preliminary data.</text>
</comment>
<proteinExistence type="predicted"/>
<name>A0ABN2EZE6_9ACTN</name>
<gene>
    <name evidence="1" type="ORF">GCM10009733_020270</name>
</gene>